<dbReference type="InterPro" id="IPR012340">
    <property type="entry name" value="NA-bd_OB-fold"/>
</dbReference>
<gene>
    <name evidence="10 13" type="primary">rsgA</name>
    <name evidence="13" type="ORF">KHM83_12200</name>
</gene>
<dbReference type="Pfam" id="PF16745">
    <property type="entry name" value="RsgA_N"/>
    <property type="match status" value="1"/>
</dbReference>
<evidence type="ECO:0000256" key="4">
    <source>
        <dbReference type="ARBA" id="ARBA00022730"/>
    </source>
</evidence>
<evidence type="ECO:0000256" key="2">
    <source>
        <dbReference type="ARBA" id="ARBA00022517"/>
    </source>
</evidence>
<feature type="domain" description="EngC GTPase" evidence="11">
    <location>
        <begin position="74"/>
        <end position="221"/>
    </location>
</feature>
<dbReference type="Gene3D" id="1.10.40.50">
    <property type="entry name" value="Probable gtpase engc, domain 3"/>
    <property type="match status" value="1"/>
</dbReference>
<comment type="cofactor">
    <cofactor evidence="10">
        <name>Zn(2+)</name>
        <dbReference type="ChEBI" id="CHEBI:29105"/>
    </cofactor>
    <text evidence="10">Binds 1 zinc ion per subunit.</text>
</comment>
<dbReference type="InterPro" id="IPR030378">
    <property type="entry name" value="G_CP_dom"/>
</dbReference>
<feature type="binding site" evidence="10">
    <location>
        <position position="247"/>
    </location>
    <ligand>
        <name>Zn(2+)</name>
        <dbReference type="ChEBI" id="CHEBI:29105"/>
    </ligand>
</feature>
<dbReference type="PROSITE" id="PS51721">
    <property type="entry name" value="G_CP"/>
    <property type="match status" value="1"/>
</dbReference>
<dbReference type="CDD" id="cd04466">
    <property type="entry name" value="S1_YloQ_GTPase"/>
    <property type="match status" value="1"/>
</dbReference>
<dbReference type="EMBL" id="JAHBCL010000020">
    <property type="protein sequence ID" value="MBS7527437.1"/>
    <property type="molecule type" value="Genomic_DNA"/>
</dbReference>
<keyword evidence="2 10" id="KW-0690">Ribosome biogenesis</keyword>
<dbReference type="Gene3D" id="2.40.50.140">
    <property type="entry name" value="Nucleic acid-binding proteins"/>
    <property type="match status" value="1"/>
</dbReference>
<protein>
    <recommendedName>
        <fullName evidence="10">Small ribosomal subunit biogenesis GTPase RsgA</fullName>
        <ecNumber evidence="10">3.6.1.-</ecNumber>
    </recommendedName>
</protein>
<feature type="binding site" evidence="10">
    <location>
        <position position="252"/>
    </location>
    <ligand>
        <name>Zn(2+)</name>
        <dbReference type="ChEBI" id="CHEBI:29105"/>
    </ligand>
</feature>
<dbReference type="CDD" id="cd01854">
    <property type="entry name" value="YjeQ_EngC"/>
    <property type="match status" value="1"/>
</dbReference>
<keyword evidence="5 10" id="KW-0547">Nucleotide-binding</keyword>
<dbReference type="HAMAP" id="MF_01820">
    <property type="entry name" value="GTPase_RsgA"/>
    <property type="match status" value="1"/>
</dbReference>
<organism evidence="13 14">
    <name type="scientific">Fusibacter paucivorans</name>
    <dbReference type="NCBI Taxonomy" id="76009"/>
    <lineage>
        <taxon>Bacteria</taxon>
        <taxon>Bacillati</taxon>
        <taxon>Bacillota</taxon>
        <taxon>Clostridia</taxon>
        <taxon>Eubacteriales</taxon>
        <taxon>Eubacteriales Family XII. Incertae Sedis</taxon>
        <taxon>Fusibacter</taxon>
    </lineage>
</organism>
<evidence type="ECO:0000256" key="9">
    <source>
        <dbReference type="ARBA" id="ARBA00023134"/>
    </source>
</evidence>
<dbReference type="NCBIfam" id="TIGR00157">
    <property type="entry name" value="ribosome small subunit-dependent GTPase A"/>
    <property type="match status" value="1"/>
</dbReference>
<comment type="caution">
    <text evidence="13">The sequence shown here is derived from an EMBL/GenBank/DDBJ whole genome shotgun (WGS) entry which is preliminary data.</text>
</comment>
<evidence type="ECO:0000256" key="6">
    <source>
        <dbReference type="ARBA" id="ARBA00022801"/>
    </source>
</evidence>
<dbReference type="Gene3D" id="3.40.50.300">
    <property type="entry name" value="P-loop containing nucleotide triphosphate hydrolases"/>
    <property type="match status" value="1"/>
</dbReference>
<evidence type="ECO:0000259" key="12">
    <source>
        <dbReference type="PROSITE" id="PS51721"/>
    </source>
</evidence>
<accession>A0ABS5PRC0</accession>
<evidence type="ECO:0000256" key="5">
    <source>
        <dbReference type="ARBA" id="ARBA00022741"/>
    </source>
</evidence>
<dbReference type="EC" id="3.6.1.-" evidence="10"/>
<dbReference type="PANTHER" id="PTHR32120">
    <property type="entry name" value="SMALL RIBOSOMAL SUBUNIT BIOGENESIS GTPASE RSGA"/>
    <property type="match status" value="1"/>
</dbReference>
<feature type="domain" description="CP-type G" evidence="12">
    <location>
        <begin position="65"/>
        <end position="223"/>
    </location>
</feature>
<evidence type="ECO:0000256" key="1">
    <source>
        <dbReference type="ARBA" id="ARBA00022490"/>
    </source>
</evidence>
<evidence type="ECO:0000313" key="13">
    <source>
        <dbReference type="EMBL" id="MBS7527437.1"/>
    </source>
</evidence>
<feature type="binding site" evidence="10">
    <location>
        <begin position="114"/>
        <end position="117"/>
    </location>
    <ligand>
        <name>GTP</name>
        <dbReference type="ChEBI" id="CHEBI:37565"/>
    </ligand>
</feature>
<keyword evidence="14" id="KW-1185">Reference proteome</keyword>
<evidence type="ECO:0000313" key="14">
    <source>
        <dbReference type="Proteomes" id="UP000746471"/>
    </source>
</evidence>
<keyword evidence="4 10" id="KW-0699">rRNA-binding</keyword>
<comment type="function">
    <text evidence="10">One of several proteins that assist in the late maturation steps of the functional core of the 30S ribosomal subunit. Helps release RbfA from mature subunits. May play a role in the assembly of ribosomal proteins into the subunit. Circularly permuted GTPase that catalyzes slow GTP hydrolysis, GTPase activity is stimulated by the 30S ribosomal subunit.</text>
</comment>
<feature type="binding site" evidence="10">
    <location>
        <position position="254"/>
    </location>
    <ligand>
        <name>Zn(2+)</name>
        <dbReference type="ChEBI" id="CHEBI:29105"/>
    </ligand>
</feature>
<evidence type="ECO:0000256" key="10">
    <source>
        <dbReference type="HAMAP-Rule" id="MF_01820"/>
    </source>
</evidence>
<keyword evidence="8 10" id="KW-0694">RNA-binding</keyword>
<dbReference type="Proteomes" id="UP000746471">
    <property type="component" value="Unassembled WGS sequence"/>
</dbReference>
<reference evidence="13 14" key="1">
    <citation type="submission" date="2021-05" db="EMBL/GenBank/DDBJ databases">
        <title>Fusibacter ferrireducens sp. nov., an anaerobic, sulfur- and Fe-reducing bacterium isolated from the mangrove sediment.</title>
        <authorList>
            <person name="Qiu D."/>
        </authorList>
    </citation>
    <scope>NUCLEOTIDE SEQUENCE [LARGE SCALE GENOMIC DNA]</scope>
    <source>
        <strain evidence="13 14">DSM 12116</strain>
    </source>
</reference>
<comment type="subunit">
    <text evidence="10">Monomer. Associates with 30S ribosomal subunit, binds 16S rRNA.</text>
</comment>
<keyword evidence="3 10" id="KW-0479">Metal-binding</keyword>
<comment type="similarity">
    <text evidence="10">Belongs to the TRAFAC class YlqF/YawG GTPase family. RsgA subfamily.</text>
</comment>
<dbReference type="InterPro" id="IPR027417">
    <property type="entry name" value="P-loop_NTPase"/>
</dbReference>
<keyword evidence="9 10" id="KW-0342">GTP-binding</keyword>
<comment type="subcellular location">
    <subcellularLocation>
        <location evidence="10">Cytoplasm</location>
    </subcellularLocation>
</comment>
<evidence type="ECO:0000256" key="7">
    <source>
        <dbReference type="ARBA" id="ARBA00022833"/>
    </source>
</evidence>
<proteinExistence type="inferred from homology"/>
<dbReference type="SUPFAM" id="SSF50249">
    <property type="entry name" value="Nucleic acid-binding proteins"/>
    <property type="match status" value="1"/>
</dbReference>
<dbReference type="PROSITE" id="PS50936">
    <property type="entry name" value="ENGC_GTPASE"/>
    <property type="match status" value="1"/>
</dbReference>
<dbReference type="Pfam" id="PF03193">
    <property type="entry name" value="RsgA_GTPase"/>
    <property type="match status" value="1"/>
</dbReference>
<dbReference type="InterPro" id="IPR010914">
    <property type="entry name" value="RsgA_GTPase_dom"/>
</dbReference>
<keyword evidence="1 10" id="KW-0963">Cytoplasm</keyword>
<evidence type="ECO:0000259" key="11">
    <source>
        <dbReference type="PROSITE" id="PS50936"/>
    </source>
</evidence>
<name>A0ABS5PRC0_9FIRM</name>
<dbReference type="PANTHER" id="PTHR32120:SF11">
    <property type="entry name" value="SMALL RIBOSOMAL SUBUNIT BIOGENESIS GTPASE RSGA 1, MITOCHONDRIAL-RELATED"/>
    <property type="match status" value="1"/>
</dbReference>
<evidence type="ECO:0000256" key="8">
    <source>
        <dbReference type="ARBA" id="ARBA00022884"/>
    </source>
</evidence>
<keyword evidence="7 10" id="KW-0862">Zinc</keyword>
<feature type="binding site" evidence="10">
    <location>
        <begin position="165"/>
        <end position="173"/>
    </location>
    <ligand>
        <name>GTP</name>
        <dbReference type="ChEBI" id="CHEBI:37565"/>
    </ligand>
</feature>
<evidence type="ECO:0000256" key="3">
    <source>
        <dbReference type="ARBA" id="ARBA00022723"/>
    </source>
</evidence>
<keyword evidence="6 10" id="KW-0378">Hydrolase</keyword>
<dbReference type="RefSeq" id="WP_213237297.1">
    <property type="nucleotide sequence ID" value="NZ_JAHBCL010000020.1"/>
</dbReference>
<feature type="binding site" evidence="10">
    <location>
        <position position="260"/>
    </location>
    <ligand>
        <name>Zn(2+)</name>
        <dbReference type="ChEBI" id="CHEBI:29105"/>
    </ligand>
</feature>
<dbReference type="InterPro" id="IPR031944">
    <property type="entry name" value="RsgA_N"/>
</dbReference>
<sequence>MINGTIYKGIGGFYYVMVDGMLYECKARGKFKNINMTPTVGDFVQINIVDEAEKTGVIETILPRKSILLRPNVSNVDQAIIVFALKNPEPNMMLLDKMILLAENANLDVVLCFNKCDIDDEGRFDTLRSIYNNAGYDILRTSPKTGEGIVSLKAILNNKISVFSGPSGVGKSSLLNAIENGFKLQTGDLSHKIKRGKHTTRHSELLPLKSGGTVVDTPGFTSLSLHEIPLDRLSSLFPEFESISAACQFDNCKHLSEPNCAVKAAVEAGEIHASRYEAYQYIYHEIETLGRKYKKW</sequence>
<dbReference type="InterPro" id="IPR004881">
    <property type="entry name" value="Ribosome_biogen_GTPase_RsgA"/>
</dbReference>
<dbReference type="SUPFAM" id="SSF52540">
    <property type="entry name" value="P-loop containing nucleoside triphosphate hydrolases"/>
    <property type="match status" value="1"/>
</dbReference>